<name>A0A6L8MQN8_9BURK</name>
<keyword evidence="1" id="KW-0732">Signal</keyword>
<accession>A0A6L8MQN8</accession>
<sequence>MRRAFSLLLLLSLLQGALAWAALGSAPSDFGSPATQTRMAARSLAAASATSTTTTAPAAVYTVSQSTLDGGTIVREYMNANNIVFAVSWKGPTLPDLRTLLGDKFAVMTSNAAKRPKAGHSQLAVDQADVVIVSNGHMRAYAGQAWIPSALPAGFDTSTIE</sequence>
<dbReference type="RefSeq" id="WP_161020866.1">
    <property type="nucleotide sequence ID" value="NZ_WWCP01000031.1"/>
</dbReference>
<organism evidence="2 3">
    <name type="scientific">Duganella lactea</name>
    <dbReference type="NCBI Taxonomy" id="2692173"/>
    <lineage>
        <taxon>Bacteria</taxon>
        <taxon>Pseudomonadati</taxon>
        <taxon>Pseudomonadota</taxon>
        <taxon>Betaproteobacteria</taxon>
        <taxon>Burkholderiales</taxon>
        <taxon>Oxalobacteraceae</taxon>
        <taxon>Telluria group</taxon>
        <taxon>Duganella</taxon>
    </lineage>
</organism>
<evidence type="ECO:0000256" key="1">
    <source>
        <dbReference type="SAM" id="SignalP"/>
    </source>
</evidence>
<feature type="chain" id="PRO_5026846691" evidence="1">
    <location>
        <begin position="22"/>
        <end position="161"/>
    </location>
</feature>
<reference evidence="2 3" key="1">
    <citation type="submission" date="2019-12" db="EMBL/GenBank/DDBJ databases">
        <title>Novel species isolated from a subtropical stream in China.</title>
        <authorList>
            <person name="Lu H."/>
        </authorList>
    </citation>
    <scope>NUCLEOTIDE SEQUENCE [LARGE SCALE GENOMIC DNA]</scope>
    <source>
        <strain evidence="2 3">FT50W</strain>
    </source>
</reference>
<dbReference type="AlphaFoldDB" id="A0A6L8MQN8"/>
<evidence type="ECO:0000313" key="2">
    <source>
        <dbReference type="EMBL" id="MYM84325.1"/>
    </source>
</evidence>
<proteinExistence type="predicted"/>
<feature type="signal peptide" evidence="1">
    <location>
        <begin position="1"/>
        <end position="21"/>
    </location>
</feature>
<dbReference type="InterPro" id="IPR021267">
    <property type="entry name" value="DUF2844"/>
</dbReference>
<evidence type="ECO:0000313" key="3">
    <source>
        <dbReference type="Proteomes" id="UP000474565"/>
    </source>
</evidence>
<dbReference type="Pfam" id="PF11005">
    <property type="entry name" value="DUF2844"/>
    <property type="match status" value="1"/>
</dbReference>
<protein>
    <submittedName>
        <fullName evidence="2">DUF2844 domain-containing protein</fullName>
    </submittedName>
</protein>
<gene>
    <name evidence="2" type="ORF">GTP44_20520</name>
</gene>
<dbReference type="Proteomes" id="UP000474565">
    <property type="component" value="Unassembled WGS sequence"/>
</dbReference>
<comment type="caution">
    <text evidence="2">The sequence shown here is derived from an EMBL/GenBank/DDBJ whole genome shotgun (WGS) entry which is preliminary data.</text>
</comment>
<dbReference type="EMBL" id="WWCP01000031">
    <property type="protein sequence ID" value="MYM84325.1"/>
    <property type="molecule type" value="Genomic_DNA"/>
</dbReference>